<evidence type="ECO:0000256" key="4">
    <source>
        <dbReference type="ARBA" id="ARBA00032089"/>
    </source>
</evidence>
<evidence type="ECO:0000313" key="8">
    <source>
        <dbReference type="EMBL" id="MDQ0188319.1"/>
    </source>
</evidence>
<proteinExistence type="inferred from homology"/>
<dbReference type="EMBL" id="JAUSTP010000001">
    <property type="protein sequence ID" value="MDQ0188319.1"/>
    <property type="molecule type" value="Genomic_DNA"/>
</dbReference>
<dbReference type="InterPro" id="IPR042175">
    <property type="entry name" value="Cell/Rod_MreC_2"/>
</dbReference>
<dbReference type="Gene3D" id="2.40.10.350">
    <property type="entry name" value="Rod shape-determining protein MreC, domain 2"/>
    <property type="match status" value="1"/>
</dbReference>
<dbReference type="Pfam" id="PF04085">
    <property type="entry name" value="MreC"/>
    <property type="match status" value="1"/>
</dbReference>
<dbReference type="PANTHER" id="PTHR34138">
    <property type="entry name" value="CELL SHAPE-DETERMINING PROTEIN MREC"/>
    <property type="match status" value="1"/>
</dbReference>
<feature type="coiled-coil region" evidence="6">
    <location>
        <begin position="66"/>
        <end position="96"/>
    </location>
</feature>
<evidence type="ECO:0000259" key="7">
    <source>
        <dbReference type="Pfam" id="PF04085"/>
    </source>
</evidence>
<name>A0ABT9XDE3_9BACL</name>
<dbReference type="PIRSF" id="PIRSF038471">
    <property type="entry name" value="MreC"/>
    <property type="match status" value="1"/>
</dbReference>
<evidence type="ECO:0000256" key="5">
    <source>
        <dbReference type="PIRNR" id="PIRNR038471"/>
    </source>
</evidence>
<comment type="similarity">
    <text evidence="1 5">Belongs to the MreC family.</text>
</comment>
<dbReference type="Proteomes" id="UP001232973">
    <property type="component" value="Unassembled WGS sequence"/>
</dbReference>
<dbReference type="InterPro" id="IPR055342">
    <property type="entry name" value="MreC_beta-barrel_core"/>
</dbReference>
<feature type="domain" description="Rod shape-determining protein MreC beta-barrel core" evidence="7">
    <location>
        <begin position="121"/>
        <end position="276"/>
    </location>
</feature>
<evidence type="ECO:0000313" key="9">
    <source>
        <dbReference type="Proteomes" id="UP001232973"/>
    </source>
</evidence>
<comment type="function">
    <text evidence="5">Involved in formation and maintenance of cell shape.</text>
</comment>
<dbReference type="Gene3D" id="2.40.10.340">
    <property type="entry name" value="Rod shape-determining protein MreC, domain 1"/>
    <property type="match status" value="1"/>
</dbReference>
<gene>
    <name evidence="8" type="ORF">J2S03_000123</name>
</gene>
<evidence type="ECO:0000256" key="3">
    <source>
        <dbReference type="ARBA" id="ARBA00022960"/>
    </source>
</evidence>
<evidence type="ECO:0000256" key="1">
    <source>
        <dbReference type="ARBA" id="ARBA00009369"/>
    </source>
</evidence>
<keyword evidence="3 5" id="KW-0133">Cell shape</keyword>
<dbReference type="InterPro" id="IPR007221">
    <property type="entry name" value="MreC"/>
</dbReference>
<reference evidence="8 9" key="1">
    <citation type="submission" date="2023-07" db="EMBL/GenBank/DDBJ databases">
        <title>Genomic Encyclopedia of Type Strains, Phase IV (KMG-IV): sequencing the most valuable type-strain genomes for metagenomic binning, comparative biology and taxonomic classification.</title>
        <authorList>
            <person name="Goeker M."/>
        </authorList>
    </citation>
    <scope>NUCLEOTIDE SEQUENCE [LARGE SCALE GENOMIC DNA]</scope>
    <source>
        <strain evidence="8 9">DSM 4006</strain>
    </source>
</reference>
<evidence type="ECO:0000256" key="2">
    <source>
        <dbReference type="ARBA" id="ARBA00013855"/>
    </source>
</evidence>
<sequence length="286" mass="29849">MTSRRLFILLASVIVLIVIAGLTLRAGGGTAVWPESVVMDVENTVGGWIYRPVSKLTGFLAGLHDLHQMYVENAELKSELQNYAQLQIELKDAQAEDARLGQMLGFKQGAGKAFTTVPAAVVGRDPSAWNSEITINVGTADGVQSGMAVVSTDGSLVGRVSVAAQFSSKVLLITDTQVGDSVSARVQVPGANQPFGIVSGSSQVPGDLEMNFLSPLLQVKPGDTVVTSGLSTSMFPGGLRIGTVVRLQQGVQGLTQSAVVKPAADLAYLQNVFVVKGKAVQGGETP</sequence>
<dbReference type="NCBIfam" id="TIGR00219">
    <property type="entry name" value="mreC"/>
    <property type="match status" value="1"/>
</dbReference>
<dbReference type="InterPro" id="IPR042177">
    <property type="entry name" value="Cell/Rod_1"/>
</dbReference>
<dbReference type="PANTHER" id="PTHR34138:SF1">
    <property type="entry name" value="CELL SHAPE-DETERMINING PROTEIN MREC"/>
    <property type="match status" value="1"/>
</dbReference>
<keyword evidence="9" id="KW-1185">Reference proteome</keyword>
<evidence type="ECO:0000256" key="6">
    <source>
        <dbReference type="SAM" id="Coils"/>
    </source>
</evidence>
<dbReference type="RefSeq" id="WP_274455723.1">
    <property type="nucleotide sequence ID" value="NZ_CP067097.1"/>
</dbReference>
<accession>A0ABT9XDE3</accession>
<comment type="caution">
    <text evidence="8">The sequence shown here is derived from an EMBL/GenBank/DDBJ whole genome shotgun (WGS) entry which is preliminary data.</text>
</comment>
<organism evidence="8 9">
    <name type="scientific">Alicyclobacillus cycloheptanicus</name>
    <dbReference type="NCBI Taxonomy" id="1457"/>
    <lineage>
        <taxon>Bacteria</taxon>
        <taxon>Bacillati</taxon>
        <taxon>Bacillota</taxon>
        <taxon>Bacilli</taxon>
        <taxon>Bacillales</taxon>
        <taxon>Alicyclobacillaceae</taxon>
        <taxon>Alicyclobacillus</taxon>
    </lineage>
</organism>
<keyword evidence="6" id="KW-0175">Coiled coil</keyword>
<protein>
    <recommendedName>
        <fullName evidence="2 5">Cell shape-determining protein MreC</fullName>
    </recommendedName>
    <alternativeName>
        <fullName evidence="4 5">Cell shape protein MreC</fullName>
    </alternativeName>
</protein>